<dbReference type="EMBL" id="KV441396">
    <property type="protein sequence ID" value="OAF58692.1"/>
    <property type="molecule type" value="Genomic_DNA"/>
</dbReference>
<evidence type="ECO:0000259" key="1">
    <source>
        <dbReference type="Pfam" id="PF12146"/>
    </source>
</evidence>
<dbReference type="GO" id="GO:0016020">
    <property type="term" value="C:membrane"/>
    <property type="evidence" value="ECO:0007669"/>
    <property type="project" value="TreeGrafter"/>
</dbReference>
<proteinExistence type="predicted"/>
<gene>
    <name evidence="2" type="ORF">VC83_05166</name>
</gene>
<dbReference type="Pfam" id="PF12146">
    <property type="entry name" value="Hydrolase_4"/>
    <property type="match status" value="1"/>
</dbReference>
<dbReference type="PANTHER" id="PTHR43798:SF33">
    <property type="entry name" value="HYDROLASE, PUTATIVE (AFU_ORTHOLOGUE AFUA_2G14860)-RELATED"/>
    <property type="match status" value="1"/>
</dbReference>
<name>A0A177AB89_9PEZI</name>
<protein>
    <recommendedName>
        <fullName evidence="1">Serine aminopeptidase S33 domain-containing protein</fullName>
    </recommendedName>
</protein>
<dbReference type="Gene3D" id="3.40.50.1820">
    <property type="entry name" value="alpha/beta hydrolase"/>
    <property type="match status" value="1"/>
</dbReference>
<reference evidence="2" key="1">
    <citation type="submission" date="2016-03" db="EMBL/GenBank/DDBJ databases">
        <title>Updated assembly of Pseudogymnoascus destructans, the fungus causing white-nose syndrome of bats.</title>
        <authorList>
            <person name="Palmer J.M."/>
            <person name="Drees K.P."/>
            <person name="Foster J.T."/>
            <person name="Lindner D.L."/>
        </authorList>
    </citation>
    <scope>NUCLEOTIDE SEQUENCE [LARGE SCALE GENOMIC DNA]</scope>
    <source>
        <strain evidence="2">20631-21</strain>
    </source>
</reference>
<dbReference type="RefSeq" id="XP_024323976.1">
    <property type="nucleotide sequence ID" value="XM_024468791.1"/>
</dbReference>
<dbReference type="InterPro" id="IPR029058">
    <property type="entry name" value="AB_hydrolase_fold"/>
</dbReference>
<dbReference type="PRINTS" id="PR00111">
    <property type="entry name" value="ABHYDROLASE"/>
</dbReference>
<organism evidence="2">
    <name type="scientific">Pseudogymnoascus destructans</name>
    <dbReference type="NCBI Taxonomy" id="655981"/>
    <lineage>
        <taxon>Eukaryota</taxon>
        <taxon>Fungi</taxon>
        <taxon>Dikarya</taxon>
        <taxon>Ascomycota</taxon>
        <taxon>Pezizomycotina</taxon>
        <taxon>Leotiomycetes</taxon>
        <taxon>Thelebolales</taxon>
        <taxon>Thelebolaceae</taxon>
        <taxon>Pseudogymnoascus</taxon>
    </lineage>
</organism>
<sequence>MTLLHCLRASLPDPTSPTSTLPLIALTSLTTLSLLHLTRLALSAPPLTTRGPTSTLLPRLDQAARDALSYPPDILPGGRDVDTPYGSIRVHEWGPEDGPKILMVHGITTPCLALGGLARGLVEKGYRVMLFDLFGRGYSDTPTSLPHDLRLYTTQLLLVLSSSHLSWCVPGGFTILGYSLGGGIASGFASYFPHLVSKLVLLAPAGLIRPQHMSSRSKVLYCTGLIPESWLVWLCERRLLAGPMYAKENKAPAEVLTAELPGQEGVPNPDFTPLSLTRPHLTVPEAVQWQLRNHPGFVPAFLSCIRYAPITGQQEIWERLRRGREDEVLLVVGTEDPIVLPGEVREDAEKLLGEGRVRYVEVEAAHDFVVTDVGEVVGVVVEFLGGGGEQVE</sequence>
<dbReference type="AlphaFoldDB" id="A0A177AB89"/>
<dbReference type="InterPro" id="IPR022742">
    <property type="entry name" value="Hydrolase_4"/>
</dbReference>
<dbReference type="OrthoDB" id="408373at2759"/>
<dbReference type="InterPro" id="IPR050266">
    <property type="entry name" value="AB_hydrolase_sf"/>
</dbReference>
<accession>A0A177AB89</accession>
<dbReference type="GeneID" id="36288233"/>
<dbReference type="Proteomes" id="UP000077154">
    <property type="component" value="Unassembled WGS sequence"/>
</dbReference>
<dbReference type="VEuPathDB" id="FungiDB:GMDG_05887"/>
<dbReference type="eggNOG" id="ENOG502S1BG">
    <property type="taxonomic scope" value="Eukaryota"/>
</dbReference>
<dbReference type="SUPFAM" id="SSF53474">
    <property type="entry name" value="alpha/beta-Hydrolases"/>
    <property type="match status" value="1"/>
</dbReference>
<dbReference type="PANTHER" id="PTHR43798">
    <property type="entry name" value="MONOACYLGLYCEROL LIPASE"/>
    <property type="match status" value="1"/>
</dbReference>
<evidence type="ECO:0000313" key="2">
    <source>
        <dbReference type="EMBL" id="OAF58692.1"/>
    </source>
</evidence>
<feature type="domain" description="Serine aminopeptidase S33" evidence="1">
    <location>
        <begin position="101"/>
        <end position="351"/>
    </location>
</feature>
<dbReference type="InterPro" id="IPR000073">
    <property type="entry name" value="AB_hydrolase_1"/>
</dbReference>